<evidence type="ECO:0000313" key="1">
    <source>
        <dbReference type="EMBL" id="RJK96633.1"/>
    </source>
</evidence>
<sequence length="100" mass="10615">MTDKPALRAQALAARAAGGDAAALDRHLRAALAPHAGAALAGYWPIRDEADPRPAMRAHDGPLLLPVVTARDHPLTFRLWRGEPLEPGPLGTAPVSYTRL</sequence>
<accession>A0A418ZPP9</accession>
<dbReference type="SUPFAM" id="SSF100950">
    <property type="entry name" value="NagB/RpiA/CoA transferase-like"/>
    <property type="match status" value="1"/>
</dbReference>
<dbReference type="Proteomes" id="UP000285530">
    <property type="component" value="Unassembled WGS sequence"/>
</dbReference>
<keyword evidence="1" id="KW-0436">Ligase</keyword>
<proteinExistence type="predicted"/>
<feature type="non-terminal residue" evidence="1">
    <location>
        <position position="100"/>
    </location>
</feature>
<reference evidence="1 2" key="1">
    <citation type="submission" date="2018-09" db="EMBL/GenBank/DDBJ databases">
        <title>Paracoccus onubensis nov. sp. a moderate halophilic bacterium isolated from Gruta de las Maravillas (Aracena, Spain).</title>
        <authorList>
            <person name="Jurado V."/>
            <person name="Gutierrez-Patricio S."/>
            <person name="Gonzalez-Pimentel J.L."/>
            <person name="Laiz L."/>
            <person name="Saiz-Jimenez C."/>
        </authorList>
    </citation>
    <scope>NUCLEOTIDE SEQUENCE [LARGE SCALE GENOMIC DNA]</scope>
    <source>
        <strain evidence="1 2">DSM 19484</strain>
    </source>
</reference>
<protein>
    <submittedName>
        <fullName evidence="1">5-formyltetrahydrofolate cyclo-ligase</fullName>
    </submittedName>
</protein>
<dbReference type="InterPro" id="IPR037171">
    <property type="entry name" value="NagB/RpiA_transferase-like"/>
</dbReference>
<dbReference type="EMBL" id="QZEV01000154">
    <property type="protein sequence ID" value="RJK96633.1"/>
    <property type="molecule type" value="Genomic_DNA"/>
</dbReference>
<dbReference type="GO" id="GO:0016874">
    <property type="term" value="F:ligase activity"/>
    <property type="evidence" value="ECO:0007669"/>
    <property type="project" value="UniProtKB-KW"/>
</dbReference>
<dbReference type="InterPro" id="IPR024185">
    <property type="entry name" value="FTHF_cligase-like_sf"/>
</dbReference>
<organism evidence="1 2">
    <name type="scientific">Paracoccus aestuarii</name>
    <dbReference type="NCBI Taxonomy" id="453842"/>
    <lineage>
        <taxon>Bacteria</taxon>
        <taxon>Pseudomonadati</taxon>
        <taxon>Pseudomonadota</taxon>
        <taxon>Alphaproteobacteria</taxon>
        <taxon>Rhodobacterales</taxon>
        <taxon>Paracoccaceae</taxon>
        <taxon>Paracoccus</taxon>
    </lineage>
</organism>
<comment type="caution">
    <text evidence="1">The sequence shown here is derived from an EMBL/GenBank/DDBJ whole genome shotgun (WGS) entry which is preliminary data.</text>
</comment>
<gene>
    <name evidence="1" type="ORF">D3P06_17460</name>
</gene>
<dbReference type="Gene3D" id="3.40.50.10420">
    <property type="entry name" value="NagB/RpiA/CoA transferase-like"/>
    <property type="match status" value="1"/>
</dbReference>
<evidence type="ECO:0000313" key="2">
    <source>
        <dbReference type="Proteomes" id="UP000285530"/>
    </source>
</evidence>
<dbReference type="AlphaFoldDB" id="A0A418ZPP9"/>
<keyword evidence="2" id="KW-1185">Reference proteome</keyword>
<name>A0A418ZPP9_9RHOB</name>